<accession>A0A173LMR3</accession>
<evidence type="ECO:0000256" key="1">
    <source>
        <dbReference type="ARBA" id="ARBA00005721"/>
    </source>
</evidence>
<evidence type="ECO:0000313" key="3">
    <source>
        <dbReference type="EMBL" id="ANI93173.1"/>
    </source>
</evidence>
<gene>
    <name evidence="3" type="ORF">BJL86_2409</name>
</gene>
<dbReference type="EMBL" id="CP015961">
    <property type="protein sequence ID" value="ANI93173.1"/>
    <property type="molecule type" value="Genomic_DNA"/>
</dbReference>
<dbReference type="Proteomes" id="UP000186104">
    <property type="component" value="Chromosome"/>
</dbReference>
<dbReference type="PANTHER" id="PTHR34297:SF3">
    <property type="entry name" value="ALKALINE SHOCK PROTEIN 23"/>
    <property type="match status" value="1"/>
</dbReference>
<keyword evidence="4" id="KW-1185">Reference proteome</keyword>
<feature type="compositionally biased region" description="Low complexity" evidence="2">
    <location>
        <begin position="1"/>
        <end position="17"/>
    </location>
</feature>
<dbReference type="Pfam" id="PF03780">
    <property type="entry name" value="Asp23"/>
    <property type="match status" value="1"/>
</dbReference>
<feature type="compositionally biased region" description="Polar residues" evidence="2">
    <location>
        <begin position="23"/>
        <end position="34"/>
    </location>
</feature>
<name>A0A173LMR3_9ACTN</name>
<dbReference type="KEGG" id="dtm:BJL86_2409"/>
<evidence type="ECO:0000313" key="4">
    <source>
        <dbReference type="Proteomes" id="UP000186104"/>
    </source>
</evidence>
<comment type="similarity">
    <text evidence="1">Belongs to the asp23 family.</text>
</comment>
<dbReference type="RefSeq" id="WP_067475818.1">
    <property type="nucleotide sequence ID" value="NZ_CP015961.1"/>
</dbReference>
<dbReference type="InterPro" id="IPR005531">
    <property type="entry name" value="Asp23"/>
</dbReference>
<protein>
    <submittedName>
        <fullName evidence="3">Alkaline shock protein 23</fullName>
    </submittedName>
</protein>
<dbReference type="AlphaFoldDB" id="A0A173LMR3"/>
<sequence length="172" mass="17751">MANNQNASGSQSSGANADAGKAASTSTSEGALDTTRGNTTIADVVVSKIAGIATREVGGVHDVGGGPARMVGVLRERIPGARTNVSQGVSVEVGERQAAVDVSLIAEYGVAIHELAEAVRQNIIAAVEGMTGLEMTEVNVEITDVYLPGEDDEDDDADQQKTQSLETRSRVQ</sequence>
<dbReference type="OrthoDB" id="9808942at2"/>
<feature type="region of interest" description="Disordered" evidence="2">
    <location>
        <begin position="1"/>
        <end position="34"/>
    </location>
</feature>
<dbReference type="PANTHER" id="PTHR34297">
    <property type="entry name" value="HYPOTHETICAL CYTOSOLIC PROTEIN-RELATED"/>
    <property type="match status" value="1"/>
</dbReference>
<evidence type="ECO:0000256" key="2">
    <source>
        <dbReference type="SAM" id="MobiDB-lite"/>
    </source>
</evidence>
<dbReference type="STRING" id="499555.BJL86_2409"/>
<reference evidence="3 4" key="1">
    <citation type="submission" date="2016-06" db="EMBL/GenBank/DDBJ databases">
        <title>Complete genome sequence of a saline-alkali tolerant type strain Dietzia timorensis ID05-A0528T.</title>
        <authorList>
            <person name="Wu X."/>
        </authorList>
    </citation>
    <scope>NUCLEOTIDE SEQUENCE [LARGE SCALE GENOMIC DNA]</scope>
    <source>
        <strain evidence="3 4">ID05-A0528</strain>
    </source>
</reference>
<organism evidence="3 4">
    <name type="scientific">Dietzia timorensis</name>
    <dbReference type="NCBI Taxonomy" id="499555"/>
    <lineage>
        <taxon>Bacteria</taxon>
        <taxon>Bacillati</taxon>
        <taxon>Actinomycetota</taxon>
        <taxon>Actinomycetes</taxon>
        <taxon>Mycobacteriales</taxon>
        <taxon>Dietziaceae</taxon>
        <taxon>Dietzia</taxon>
    </lineage>
</organism>
<feature type="region of interest" description="Disordered" evidence="2">
    <location>
        <begin position="148"/>
        <end position="172"/>
    </location>
</feature>
<proteinExistence type="inferred from homology"/>